<dbReference type="PANTHER" id="PTHR36695">
    <property type="entry name" value="AGAP008648-PA"/>
    <property type="match status" value="1"/>
</dbReference>
<gene>
    <name evidence="3" type="ORF">HERILL_LOCUS7659</name>
</gene>
<feature type="chain" id="PRO_5031342545" description="Farnesoic acid O-methyl transferase domain-containing protein" evidence="1">
    <location>
        <begin position="23"/>
        <end position="439"/>
    </location>
</feature>
<dbReference type="OrthoDB" id="8182187at2759"/>
<dbReference type="Pfam" id="PF12248">
    <property type="entry name" value="Methyltransf_FA"/>
    <property type="match status" value="2"/>
</dbReference>
<dbReference type="InParanoid" id="A0A7R8YTI6"/>
<keyword evidence="4" id="KW-1185">Reference proteome</keyword>
<accession>A0A7R8YTI6</accession>
<evidence type="ECO:0000313" key="4">
    <source>
        <dbReference type="Proteomes" id="UP000594454"/>
    </source>
</evidence>
<dbReference type="PANTHER" id="PTHR36695:SF12">
    <property type="entry name" value="AGAP008648-PA"/>
    <property type="match status" value="1"/>
</dbReference>
<evidence type="ECO:0000259" key="2">
    <source>
        <dbReference type="Pfam" id="PF12248"/>
    </source>
</evidence>
<feature type="signal peptide" evidence="1">
    <location>
        <begin position="1"/>
        <end position="22"/>
    </location>
</feature>
<evidence type="ECO:0000313" key="3">
    <source>
        <dbReference type="EMBL" id="CAD7084782.1"/>
    </source>
</evidence>
<feature type="domain" description="Farnesoic acid O-methyl transferase" evidence="2">
    <location>
        <begin position="48"/>
        <end position="186"/>
    </location>
</feature>
<dbReference type="AlphaFoldDB" id="A0A7R8YTI6"/>
<name>A0A7R8YTI6_HERIL</name>
<dbReference type="Proteomes" id="UP000594454">
    <property type="component" value="Chromosome 3"/>
</dbReference>
<dbReference type="EMBL" id="LR899011">
    <property type="protein sequence ID" value="CAD7084782.1"/>
    <property type="molecule type" value="Genomic_DNA"/>
</dbReference>
<reference evidence="3 4" key="1">
    <citation type="submission" date="2020-11" db="EMBL/GenBank/DDBJ databases">
        <authorList>
            <person name="Wallbank WR R."/>
            <person name="Pardo Diaz C."/>
            <person name="Kozak K."/>
            <person name="Martin S."/>
            <person name="Jiggins C."/>
            <person name="Moest M."/>
            <person name="Warren A I."/>
            <person name="Generalovic N T."/>
            <person name="Byers J.R.P. K."/>
            <person name="Montejo-Kovacevich G."/>
            <person name="Yen C E."/>
        </authorList>
    </citation>
    <scope>NUCLEOTIDE SEQUENCE [LARGE SCALE GENOMIC DNA]</scope>
</reference>
<feature type="domain" description="Farnesoic acid O-methyl transferase" evidence="2">
    <location>
        <begin position="274"/>
        <end position="411"/>
    </location>
</feature>
<keyword evidence="1" id="KW-0732">Signal</keyword>
<protein>
    <recommendedName>
        <fullName evidence="2">Farnesoic acid O-methyl transferase domain-containing protein</fullName>
    </recommendedName>
</protein>
<proteinExistence type="predicted"/>
<sequence>MVVKQLLSVIFFVFTCLEISKSVHNKHPVPFNKLATCQEFDVESKSCLHYFPVGSIKNYKNRDFKLQMKFYVMATNDANIVLTNGLELGKGRIAYTIVVAGFENTYSWIRNTTEVTVGIDSHLPKILSPLWPTPILVQVKYDGTLLVSIPDVAEPLMVADARDLTEINQVCIYAWNCESRWFYNCTELEDVFIEDESDCSHNKRDCLAGIEWTSNKFVLLSEYLSSFHTECFDLIFSILTYMRIIGSIYNKYPVPFNKLATCQEFNIESKSCQHYFPVKSIKNYKTNEFKLQMRFYVMATNDANIVLTNGLESGKGRIAYTIVIGGSGNTYSWIRNTPEDTVGTDSHLPKILSALWPTPILVQVKNDGMLFVSIPNVAEPLMVADASDLTQINQVCIYAWNTESRWFYNCTELDDAFEESGSGCSQDDTHCSLNIQWDV</sequence>
<dbReference type="InterPro" id="IPR022041">
    <property type="entry name" value="Methyltransf_FA"/>
</dbReference>
<organism evidence="3 4">
    <name type="scientific">Hermetia illucens</name>
    <name type="common">Black soldier fly</name>
    <dbReference type="NCBI Taxonomy" id="343691"/>
    <lineage>
        <taxon>Eukaryota</taxon>
        <taxon>Metazoa</taxon>
        <taxon>Ecdysozoa</taxon>
        <taxon>Arthropoda</taxon>
        <taxon>Hexapoda</taxon>
        <taxon>Insecta</taxon>
        <taxon>Pterygota</taxon>
        <taxon>Neoptera</taxon>
        <taxon>Endopterygota</taxon>
        <taxon>Diptera</taxon>
        <taxon>Brachycera</taxon>
        <taxon>Stratiomyomorpha</taxon>
        <taxon>Stratiomyidae</taxon>
        <taxon>Hermetiinae</taxon>
        <taxon>Hermetia</taxon>
    </lineage>
</organism>
<evidence type="ECO:0000256" key="1">
    <source>
        <dbReference type="SAM" id="SignalP"/>
    </source>
</evidence>